<accession>A0ABS7VQG5</accession>
<proteinExistence type="predicted"/>
<keyword evidence="3" id="KW-1185">Reference proteome</keyword>
<sequence>MPVALALTLGETKVAAAAPTRVISLNLCADQLLLALADRSQIALLSPLAHDPVIAFLLKEAEGLPINDGKGESILFSGADLVLAGSFGQQGRTALLRDQGLDVLTLAPWRDLADGKDQIRTVAGRLGHPERGEALIASIDAALARNEGIVPEKRSILTYYRRGWVPASDSLISELLRHMGFSLQQEALGLRWGGVARLESIVETPPDYLLMDDDAGKTVDNGSALLSHPALAMAVPATRRLMVPGKLTICGGPSTPALIDALGSEVRAKVR</sequence>
<name>A0ABS7VQG5_9HYPH</name>
<dbReference type="SUPFAM" id="SSF53807">
    <property type="entry name" value="Helical backbone' metal receptor"/>
    <property type="match status" value="1"/>
</dbReference>
<dbReference type="RefSeq" id="WP_224313582.1">
    <property type="nucleotide sequence ID" value="NZ_JAIRBM010000009.1"/>
</dbReference>
<organism evidence="2 3">
    <name type="scientific">Microvirga puerhi</name>
    <dbReference type="NCBI Taxonomy" id="2876078"/>
    <lineage>
        <taxon>Bacteria</taxon>
        <taxon>Pseudomonadati</taxon>
        <taxon>Pseudomonadota</taxon>
        <taxon>Alphaproteobacteria</taxon>
        <taxon>Hyphomicrobiales</taxon>
        <taxon>Methylobacteriaceae</taxon>
        <taxon>Microvirga</taxon>
    </lineage>
</organism>
<protein>
    <submittedName>
        <fullName evidence="2">ABC transporter substrate-binding protein</fullName>
    </submittedName>
</protein>
<dbReference type="Gene3D" id="3.40.50.1980">
    <property type="entry name" value="Nitrogenase molybdenum iron protein domain"/>
    <property type="match status" value="2"/>
</dbReference>
<gene>
    <name evidence="2" type="ORF">K9B37_13320</name>
</gene>
<reference evidence="2 3" key="1">
    <citation type="submission" date="2021-09" db="EMBL/GenBank/DDBJ databases">
        <title>The complete genome sequence of a new microorganism.</title>
        <authorList>
            <person name="Zi Z."/>
        </authorList>
    </citation>
    <scope>NUCLEOTIDE SEQUENCE [LARGE SCALE GENOMIC DNA]</scope>
    <source>
        <strain evidence="2 3">WGZ8</strain>
    </source>
</reference>
<dbReference type="EMBL" id="JAIRBM010000009">
    <property type="protein sequence ID" value="MBZ6077257.1"/>
    <property type="molecule type" value="Genomic_DNA"/>
</dbReference>
<dbReference type="InterPro" id="IPR002491">
    <property type="entry name" value="ABC_transptr_periplasmic_BD"/>
</dbReference>
<feature type="domain" description="Fe/B12 periplasmic-binding" evidence="1">
    <location>
        <begin position="60"/>
        <end position="238"/>
    </location>
</feature>
<evidence type="ECO:0000313" key="2">
    <source>
        <dbReference type="EMBL" id="MBZ6077257.1"/>
    </source>
</evidence>
<dbReference type="Pfam" id="PF01497">
    <property type="entry name" value="Peripla_BP_2"/>
    <property type="match status" value="1"/>
</dbReference>
<evidence type="ECO:0000259" key="1">
    <source>
        <dbReference type="Pfam" id="PF01497"/>
    </source>
</evidence>
<comment type="caution">
    <text evidence="2">The sequence shown here is derived from an EMBL/GenBank/DDBJ whole genome shotgun (WGS) entry which is preliminary data.</text>
</comment>
<evidence type="ECO:0000313" key="3">
    <source>
        <dbReference type="Proteomes" id="UP000704176"/>
    </source>
</evidence>
<dbReference type="Proteomes" id="UP000704176">
    <property type="component" value="Unassembled WGS sequence"/>
</dbReference>